<feature type="transmembrane region" description="Helical" evidence="1">
    <location>
        <begin position="6"/>
        <end position="22"/>
    </location>
</feature>
<evidence type="ECO:0000313" key="3">
    <source>
        <dbReference type="Proteomes" id="UP001316189"/>
    </source>
</evidence>
<name>A0ABY5L0T4_9CELL</name>
<keyword evidence="1" id="KW-0812">Transmembrane</keyword>
<sequence>MAIVDLLGWAGSALLVYSVLQSRMLRLRVLNLAASFALLVFNALIAVWPMVAMNVALCAINAWFIVALLRARHVGRAFAWAPVGADDPVLAHFLARHGADIARFCPQADLPGPPEALRALVLHDDVAAGLVVATPEGPDGWRLHVDYVTPEYRDYTAGAFLYSPDGPFAASGARRVVAGPELAGLQQYLGRAGFARTAEGAWQRLLEPATAPV</sequence>
<accession>A0ABY5L0T4</accession>
<keyword evidence="1" id="KW-0472">Membrane</keyword>
<feature type="transmembrane region" description="Helical" evidence="1">
    <location>
        <begin position="51"/>
        <end position="69"/>
    </location>
</feature>
<proteinExistence type="predicted"/>
<keyword evidence="1" id="KW-1133">Transmembrane helix</keyword>
<dbReference type="Proteomes" id="UP001316189">
    <property type="component" value="Chromosome"/>
</dbReference>
<dbReference type="EMBL" id="CP101988">
    <property type="protein sequence ID" value="UUI74243.1"/>
    <property type="molecule type" value="Genomic_DNA"/>
</dbReference>
<gene>
    <name evidence="2" type="ORF">NP064_10490</name>
</gene>
<organism evidence="2 3">
    <name type="scientific">Cellulomonas chengniuliangii</name>
    <dbReference type="NCBI Taxonomy" id="2968084"/>
    <lineage>
        <taxon>Bacteria</taxon>
        <taxon>Bacillati</taxon>
        <taxon>Actinomycetota</taxon>
        <taxon>Actinomycetes</taxon>
        <taxon>Micrococcales</taxon>
        <taxon>Cellulomonadaceae</taxon>
        <taxon>Cellulomonas</taxon>
    </lineage>
</organism>
<reference evidence="2 3" key="1">
    <citation type="submission" date="2022-07" db="EMBL/GenBank/DDBJ databases">
        <title>Novel species in genus cellulomonas.</title>
        <authorList>
            <person name="Ye L."/>
        </authorList>
    </citation>
    <scope>NUCLEOTIDE SEQUENCE [LARGE SCALE GENOMIC DNA]</scope>
    <source>
        <strain evidence="3">zg-Y338</strain>
    </source>
</reference>
<evidence type="ECO:0000256" key="1">
    <source>
        <dbReference type="SAM" id="Phobius"/>
    </source>
</evidence>
<dbReference type="RefSeq" id="WP_227569697.1">
    <property type="nucleotide sequence ID" value="NZ_CP101988.1"/>
</dbReference>
<keyword evidence="3" id="KW-1185">Reference proteome</keyword>
<evidence type="ECO:0008006" key="4">
    <source>
        <dbReference type="Google" id="ProtNLM"/>
    </source>
</evidence>
<evidence type="ECO:0000313" key="2">
    <source>
        <dbReference type="EMBL" id="UUI74243.1"/>
    </source>
</evidence>
<protein>
    <recommendedName>
        <fullName evidence="4">YgjV family protein</fullName>
    </recommendedName>
</protein>